<dbReference type="Proteomes" id="UP000604765">
    <property type="component" value="Unassembled WGS sequence"/>
</dbReference>
<evidence type="ECO:0000313" key="10">
    <source>
        <dbReference type="EMBL" id="GHP15186.1"/>
    </source>
</evidence>
<feature type="domain" description="Acyl-ACP thioesterase-like C-terminal" evidence="9">
    <location>
        <begin position="151"/>
        <end position="249"/>
    </location>
</feature>
<evidence type="ECO:0000259" key="8">
    <source>
        <dbReference type="Pfam" id="PF01643"/>
    </source>
</evidence>
<evidence type="ECO:0000256" key="5">
    <source>
        <dbReference type="ARBA" id="ARBA00022946"/>
    </source>
</evidence>
<organism evidence="10 11">
    <name type="scientific">Lentilactobacillus fungorum</name>
    <dbReference type="NCBI Taxonomy" id="2201250"/>
    <lineage>
        <taxon>Bacteria</taxon>
        <taxon>Bacillati</taxon>
        <taxon>Bacillota</taxon>
        <taxon>Bacilli</taxon>
        <taxon>Lactobacillales</taxon>
        <taxon>Lactobacillaceae</taxon>
        <taxon>Lentilactobacillus</taxon>
    </lineage>
</organism>
<evidence type="ECO:0000313" key="11">
    <source>
        <dbReference type="Proteomes" id="UP000604765"/>
    </source>
</evidence>
<comment type="similarity">
    <text evidence="1">Belongs to the acyl-ACP thioesterase family.</text>
</comment>
<keyword evidence="6" id="KW-0443">Lipid metabolism</keyword>
<sequence length="259" mass="29802">MAAKQFSETHTIPFYECDVNNRITIPMLINVLILASEHQNEQLGVDQTTLIDRYGIGWVVISYSIKINQLPTNNSTVKMTTKGTSYNRYFAYREFWLHDQAGNELVKVESIWVLMNEQTRKITSMSDDIIAPYESKKVKRVPRLPRPEIIKDLAKADAKQYQVRVSDIDFNGHVNNSVYLEWMLDALPMSFLGRYIPRQIDIRFDNEVKYGNLVTSSVVVDSTDRDRIKTIHEITTGDEISASATFIWNQINVEGSQQS</sequence>
<keyword evidence="11" id="KW-1185">Reference proteome</keyword>
<dbReference type="PANTHER" id="PTHR31727">
    <property type="entry name" value="OLEOYL-ACYL CARRIER PROTEIN THIOESTERASE 1, CHLOROPLASTIC"/>
    <property type="match status" value="1"/>
</dbReference>
<dbReference type="CDD" id="cd00586">
    <property type="entry name" value="4HBT"/>
    <property type="match status" value="2"/>
</dbReference>
<comment type="caution">
    <text evidence="10">The sequence shown here is derived from an EMBL/GenBank/DDBJ whole genome shotgun (WGS) entry which is preliminary data.</text>
</comment>
<evidence type="ECO:0000256" key="4">
    <source>
        <dbReference type="ARBA" id="ARBA00022832"/>
    </source>
</evidence>
<keyword evidence="5" id="KW-0809">Transit peptide</keyword>
<dbReference type="InterPro" id="IPR045023">
    <property type="entry name" value="FATA/B"/>
</dbReference>
<gene>
    <name evidence="10" type="ORF">YK48G_26110</name>
</gene>
<dbReference type="SUPFAM" id="SSF54637">
    <property type="entry name" value="Thioesterase/thiol ester dehydrase-isomerase"/>
    <property type="match status" value="2"/>
</dbReference>
<protein>
    <submittedName>
        <fullName evidence="10">Acyl-ACP thioesterase</fullName>
    </submittedName>
</protein>
<proteinExistence type="inferred from homology"/>
<evidence type="ECO:0000256" key="2">
    <source>
        <dbReference type="ARBA" id="ARBA00022516"/>
    </source>
</evidence>
<dbReference type="InterPro" id="IPR002864">
    <property type="entry name" value="Acyl-ACP_thioesterase_NHD"/>
</dbReference>
<keyword evidence="7" id="KW-0275">Fatty acid biosynthesis</keyword>
<dbReference type="RefSeq" id="WP_203631155.1">
    <property type="nucleotide sequence ID" value="NZ_BNJR01000021.1"/>
</dbReference>
<keyword evidence="4" id="KW-0276">Fatty acid metabolism</keyword>
<accession>A0ABQ3W3J7</accession>
<name>A0ABQ3W3J7_9LACO</name>
<keyword evidence="3" id="KW-0378">Hydrolase</keyword>
<dbReference type="PANTHER" id="PTHR31727:SF6">
    <property type="entry name" value="OLEOYL-ACYL CARRIER PROTEIN THIOESTERASE 1, CHLOROPLASTIC"/>
    <property type="match status" value="1"/>
</dbReference>
<feature type="domain" description="Acyl-ACP thioesterase N-terminal hotdog" evidence="8">
    <location>
        <begin position="4"/>
        <end position="133"/>
    </location>
</feature>
<dbReference type="InterPro" id="IPR029069">
    <property type="entry name" value="HotDog_dom_sf"/>
</dbReference>
<evidence type="ECO:0000256" key="6">
    <source>
        <dbReference type="ARBA" id="ARBA00023098"/>
    </source>
</evidence>
<dbReference type="Pfam" id="PF20791">
    <property type="entry name" value="Acyl-ACP_TE_C"/>
    <property type="match status" value="1"/>
</dbReference>
<evidence type="ECO:0000259" key="9">
    <source>
        <dbReference type="Pfam" id="PF20791"/>
    </source>
</evidence>
<dbReference type="Gene3D" id="3.10.129.10">
    <property type="entry name" value="Hotdog Thioesterase"/>
    <property type="match status" value="1"/>
</dbReference>
<evidence type="ECO:0000256" key="7">
    <source>
        <dbReference type="ARBA" id="ARBA00023160"/>
    </source>
</evidence>
<dbReference type="EMBL" id="BNJR01000021">
    <property type="protein sequence ID" value="GHP15186.1"/>
    <property type="molecule type" value="Genomic_DNA"/>
</dbReference>
<evidence type="ECO:0000256" key="1">
    <source>
        <dbReference type="ARBA" id="ARBA00006500"/>
    </source>
</evidence>
<reference evidence="10 11" key="1">
    <citation type="journal article" date="2021" name="Int. J. Syst. Evol. Microbiol.">
        <title>Lentilactobacillus fungorum sp. nov., isolated from spent mushroom substrates.</title>
        <authorList>
            <person name="Tohno M."/>
            <person name="Tanizawa Y."/>
            <person name="Kojima Y."/>
            <person name="Sakamoto M."/>
            <person name="Ohkuma M."/>
            <person name="Kobayashi H."/>
        </authorList>
    </citation>
    <scope>NUCLEOTIDE SEQUENCE [LARGE SCALE GENOMIC DNA]</scope>
    <source>
        <strain evidence="10 11">YK48G</strain>
    </source>
</reference>
<keyword evidence="2" id="KW-0444">Lipid biosynthesis</keyword>
<dbReference type="Pfam" id="PF01643">
    <property type="entry name" value="Acyl-ACP_TE"/>
    <property type="match status" value="1"/>
</dbReference>
<dbReference type="InterPro" id="IPR049427">
    <property type="entry name" value="Acyl-ACP_TE_C"/>
</dbReference>
<evidence type="ECO:0000256" key="3">
    <source>
        <dbReference type="ARBA" id="ARBA00022801"/>
    </source>
</evidence>